<organism evidence="1">
    <name type="scientific">Arundo donax</name>
    <name type="common">Giant reed</name>
    <name type="synonym">Donax arundinaceus</name>
    <dbReference type="NCBI Taxonomy" id="35708"/>
    <lineage>
        <taxon>Eukaryota</taxon>
        <taxon>Viridiplantae</taxon>
        <taxon>Streptophyta</taxon>
        <taxon>Embryophyta</taxon>
        <taxon>Tracheophyta</taxon>
        <taxon>Spermatophyta</taxon>
        <taxon>Magnoliopsida</taxon>
        <taxon>Liliopsida</taxon>
        <taxon>Poales</taxon>
        <taxon>Poaceae</taxon>
        <taxon>PACMAD clade</taxon>
        <taxon>Arundinoideae</taxon>
        <taxon>Arundineae</taxon>
        <taxon>Arundo</taxon>
    </lineage>
</organism>
<proteinExistence type="predicted"/>
<dbReference type="EMBL" id="GBRH01257882">
    <property type="protein sequence ID" value="JAD40013.1"/>
    <property type="molecule type" value="Transcribed_RNA"/>
</dbReference>
<name>A0A0A9TDN2_ARUDO</name>
<evidence type="ECO:0000313" key="1">
    <source>
        <dbReference type="EMBL" id="JAD40013.1"/>
    </source>
</evidence>
<reference evidence="1" key="2">
    <citation type="journal article" date="2015" name="Data Brief">
        <title>Shoot transcriptome of the giant reed, Arundo donax.</title>
        <authorList>
            <person name="Barrero R.A."/>
            <person name="Guerrero F.D."/>
            <person name="Moolhuijzen P."/>
            <person name="Goolsby J.A."/>
            <person name="Tidwell J."/>
            <person name="Bellgard S.E."/>
            <person name="Bellgard M.I."/>
        </authorList>
    </citation>
    <scope>NUCLEOTIDE SEQUENCE</scope>
    <source>
        <tissue evidence="1">Shoot tissue taken approximately 20 cm above the soil surface</tissue>
    </source>
</reference>
<sequence length="33" mass="4027">MFVVFTAENHKFRKITWRTSELALQSQHQFMLT</sequence>
<accession>A0A0A9TDN2</accession>
<dbReference type="AlphaFoldDB" id="A0A0A9TDN2"/>
<reference evidence="1" key="1">
    <citation type="submission" date="2014-09" db="EMBL/GenBank/DDBJ databases">
        <authorList>
            <person name="Magalhaes I.L.F."/>
            <person name="Oliveira U."/>
            <person name="Santos F.R."/>
            <person name="Vidigal T.H.D.A."/>
            <person name="Brescovit A.D."/>
            <person name="Santos A.J."/>
        </authorList>
    </citation>
    <scope>NUCLEOTIDE SEQUENCE</scope>
    <source>
        <tissue evidence="1">Shoot tissue taken approximately 20 cm above the soil surface</tissue>
    </source>
</reference>
<protein>
    <submittedName>
        <fullName evidence="1">Uncharacterized protein</fullName>
    </submittedName>
</protein>